<feature type="compositionally biased region" description="Low complexity" evidence="1">
    <location>
        <begin position="42"/>
        <end position="72"/>
    </location>
</feature>
<feature type="compositionally biased region" description="Acidic residues" evidence="1">
    <location>
        <begin position="169"/>
        <end position="185"/>
    </location>
</feature>
<sequence length="400" mass="43196">MLHSTKRTSNPAPWRRKAPRRRSWTTSSKTKSSTRSSRRRISTTSTTTSTPTRSTLMSSTRMMSPASSPTTARSRRSMMRRDTMSRSWRMRTRLRRQMQSPRTTARTCQPPRARPPCDCDACLSDHECPEDEQEEEAEEEEEAVVDNGSEVSEEDVASCDCSECADALSDSEEEDDEQSEEDAADEPGTPESSKHDCQSAADDAYAAHLAAGGARDVLHEAQLATWRDDDIASLAAWKSMRKHARKSAQQQRTHEAEELSGDAEVEPNAGASVAQEDASVEAPSLDTPRMDTPSLNTSSLATPKPEVSETSCPAVAGVKRSLDDMENEESAAPEASGNSPASDNSEVVPQASATAAASDVAARPSKRARRIAAARNFAAGAAIGALGTFLGLARLGRSYE</sequence>
<evidence type="ECO:0000256" key="1">
    <source>
        <dbReference type="SAM" id="MobiDB-lite"/>
    </source>
</evidence>
<keyword evidence="2" id="KW-1133">Transmembrane helix</keyword>
<feature type="region of interest" description="Disordered" evidence="1">
    <location>
        <begin position="1"/>
        <end position="201"/>
    </location>
</feature>
<name>A0A316ZBW6_9BASI</name>
<feature type="compositionally biased region" description="Low complexity" evidence="1">
    <location>
        <begin position="24"/>
        <end position="35"/>
    </location>
</feature>
<keyword evidence="2" id="KW-0812">Transmembrane</keyword>
<accession>A0A316ZBW6</accession>
<dbReference type="AlphaFoldDB" id="A0A316ZBW6"/>
<evidence type="ECO:0000313" key="3">
    <source>
        <dbReference type="EMBL" id="PWN99019.1"/>
    </source>
</evidence>
<proteinExistence type="predicted"/>
<reference evidence="3 4" key="1">
    <citation type="journal article" date="2018" name="Mol. Biol. Evol.">
        <title>Broad Genomic Sampling Reveals a Smut Pathogenic Ancestry of the Fungal Clade Ustilaginomycotina.</title>
        <authorList>
            <person name="Kijpornyongpan T."/>
            <person name="Mondo S.J."/>
            <person name="Barry K."/>
            <person name="Sandor L."/>
            <person name="Lee J."/>
            <person name="Lipzen A."/>
            <person name="Pangilinan J."/>
            <person name="LaButti K."/>
            <person name="Hainaut M."/>
            <person name="Henrissat B."/>
            <person name="Grigoriev I.V."/>
            <person name="Spatafora J.W."/>
            <person name="Aime M.C."/>
        </authorList>
    </citation>
    <scope>NUCLEOTIDE SEQUENCE [LARGE SCALE GENOMIC DNA]</scope>
    <source>
        <strain evidence="3 4">MCA 4186</strain>
    </source>
</reference>
<protein>
    <submittedName>
        <fullName evidence="3">Uncharacterized protein</fullName>
    </submittedName>
</protein>
<evidence type="ECO:0000256" key="2">
    <source>
        <dbReference type="SAM" id="Phobius"/>
    </source>
</evidence>
<feature type="compositionally biased region" description="Low complexity" evidence="1">
    <location>
        <begin position="351"/>
        <end position="363"/>
    </location>
</feature>
<feature type="compositionally biased region" description="Polar residues" evidence="1">
    <location>
        <begin position="336"/>
        <end position="347"/>
    </location>
</feature>
<dbReference type="RefSeq" id="XP_025599298.1">
    <property type="nucleotide sequence ID" value="XM_025739629.1"/>
</dbReference>
<keyword evidence="4" id="KW-1185">Reference proteome</keyword>
<dbReference type="GeneID" id="37267175"/>
<keyword evidence="2" id="KW-0472">Membrane</keyword>
<evidence type="ECO:0000313" key="4">
    <source>
        <dbReference type="Proteomes" id="UP000245946"/>
    </source>
</evidence>
<feature type="compositionally biased region" description="Acidic residues" evidence="1">
    <location>
        <begin position="128"/>
        <end position="144"/>
    </location>
</feature>
<gene>
    <name evidence="3" type="ORF">FA09DRAFT_238967</name>
</gene>
<dbReference type="EMBL" id="KZ819289">
    <property type="protein sequence ID" value="PWN99019.1"/>
    <property type="molecule type" value="Genomic_DNA"/>
</dbReference>
<feature type="compositionally biased region" description="Basic residues" evidence="1">
    <location>
        <begin position="14"/>
        <end position="23"/>
    </location>
</feature>
<feature type="transmembrane region" description="Helical" evidence="2">
    <location>
        <begin position="377"/>
        <end position="395"/>
    </location>
</feature>
<dbReference type="Proteomes" id="UP000245946">
    <property type="component" value="Unassembled WGS sequence"/>
</dbReference>
<organism evidence="3 4">
    <name type="scientific">Tilletiopsis washingtonensis</name>
    <dbReference type="NCBI Taxonomy" id="58919"/>
    <lineage>
        <taxon>Eukaryota</taxon>
        <taxon>Fungi</taxon>
        <taxon>Dikarya</taxon>
        <taxon>Basidiomycota</taxon>
        <taxon>Ustilaginomycotina</taxon>
        <taxon>Exobasidiomycetes</taxon>
        <taxon>Entylomatales</taxon>
        <taxon>Entylomatales incertae sedis</taxon>
        <taxon>Tilletiopsis</taxon>
    </lineage>
</organism>
<feature type="region of interest" description="Disordered" evidence="1">
    <location>
        <begin position="239"/>
        <end position="369"/>
    </location>
</feature>